<dbReference type="InterPro" id="IPR036875">
    <property type="entry name" value="Znf_CCHC_sf"/>
</dbReference>
<dbReference type="PANTHER" id="PTHR33064">
    <property type="entry name" value="POL PROTEIN"/>
    <property type="match status" value="1"/>
</dbReference>
<dbReference type="InterPro" id="IPR001878">
    <property type="entry name" value="Znf_CCHC"/>
</dbReference>
<organism evidence="6 7">
    <name type="scientific">Cirrhinus mrigala</name>
    <name type="common">Mrigala</name>
    <dbReference type="NCBI Taxonomy" id="683832"/>
    <lineage>
        <taxon>Eukaryota</taxon>
        <taxon>Metazoa</taxon>
        <taxon>Chordata</taxon>
        <taxon>Craniata</taxon>
        <taxon>Vertebrata</taxon>
        <taxon>Euteleostomi</taxon>
        <taxon>Actinopterygii</taxon>
        <taxon>Neopterygii</taxon>
        <taxon>Teleostei</taxon>
        <taxon>Ostariophysi</taxon>
        <taxon>Cypriniformes</taxon>
        <taxon>Cyprinidae</taxon>
        <taxon>Labeoninae</taxon>
        <taxon>Labeonini</taxon>
        <taxon>Cirrhinus</taxon>
    </lineage>
</organism>
<accession>A0ABD0R807</accession>
<dbReference type="Gene3D" id="4.10.60.10">
    <property type="entry name" value="Zinc finger, CCHC-type"/>
    <property type="match status" value="1"/>
</dbReference>
<dbReference type="EC" id="3.1.26.4" evidence="2"/>
<dbReference type="CDD" id="cd01647">
    <property type="entry name" value="RT_LTR"/>
    <property type="match status" value="1"/>
</dbReference>
<gene>
    <name evidence="6" type="ORF">M9458_008249</name>
</gene>
<dbReference type="Gene3D" id="3.30.70.270">
    <property type="match status" value="1"/>
</dbReference>
<dbReference type="InterPro" id="IPR043502">
    <property type="entry name" value="DNA/RNA_pol_sf"/>
</dbReference>
<feature type="domain" description="Reverse transcriptase" evidence="5">
    <location>
        <begin position="1"/>
        <end position="203"/>
    </location>
</feature>
<dbReference type="SUPFAM" id="SSF57756">
    <property type="entry name" value="Retrovirus zinc finger-like domains"/>
    <property type="match status" value="1"/>
</dbReference>
<dbReference type="PROSITE" id="PS50158">
    <property type="entry name" value="ZF_CCHC"/>
    <property type="match status" value="1"/>
</dbReference>
<evidence type="ECO:0000259" key="4">
    <source>
        <dbReference type="PROSITE" id="PS50158"/>
    </source>
</evidence>
<dbReference type="FunFam" id="3.30.70.270:FF:000003">
    <property type="entry name" value="Transposon Ty3-G Gag-Pol polyprotein"/>
    <property type="match status" value="1"/>
</dbReference>
<dbReference type="Proteomes" id="UP001529510">
    <property type="component" value="Unassembled WGS sequence"/>
</dbReference>
<dbReference type="SUPFAM" id="SSF56672">
    <property type="entry name" value="DNA/RNA polymerases"/>
    <property type="match status" value="1"/>
</dbReference>
<comment type="caution">
    <text evidence="6">The sequence shown here is derived from an EMBL/GenBank/DDBJ whole genome shotgun (WGS) entry which is preliminary data.</text>
</comment>
<comment type="similarity">
    <text evidence="1">Belongs to the beta type-B retroviral polymerase family. HERV class-II K(HML-2) pol subfamily.</text>
</comment>
<dbReference type="InterPro" id="IPR000477">
    <property type="entry name" value="RT_dom"/>
</dbReference>
<evidence type="ECO:0000313" key="6">
    <source>
        <dbReference type="EMBL" id="KAL0194677.1"/>
    </source>
</evidence>
<protein>
    <recommendedName>
        <fullName evidence="2">ribonuclease H</fullName>
        <ecNumber evidence="2">3.1.26.4</ecNumber>
    </recommendedName>
</protein>
<evidence type="ECO:0000259" key="5">
    <source>
        <dbReference type="PROSITE" id="PS50878"/>
    </source>
</evidence>
<evidence type="ECO:0000256" key="1">
    <source>
        <dbReference type="ARBA" id="ARBA00010879"/>
    </source>
</evidence>
<keyword evidence="7" id="KW-1185">Reference proteome</keyword>
<name>A0ABD0R807_CIRMR</name>
<feature type="domain" description="CCHC-type" evidence="4">
    <location>
        <begin position="70"/>
        <end position="84"/>
    </location>
</feature>
<dbReference type="Pfam" id="PF00078">
    <property type="entry name" value="RVT_1"/>
    <property type="match status" value="1"/>
</dbReference>
<dbReference type="GO" id="GO:0008270">
    <property type="term" value="F:zinc ion binding"/>
    <property type="evidence" value="ECO:0007669"/>
    <property type="project" value="UniProtKB-KW"/>
</dbReference>
<keyword evidence="3" id="KW-0863">Zinc-finger</keyword>
<reference evidence="6 7" key="1">
    <citation type="submission" date="2024-05" db="EMBL/GenBank/DDBJ databases">
        <title>Genome sequencing and assembly of Indian major carp, Cirrhinus mrigala (Hamilton, 1822).</title>
        <authorList>
            <person name="Mohindra V."/>
            <person name="Chowdhury L.M."/>
            <person name="Lal K."/>
            <person name="Jena J.K."/>
        </authorList>
    </citation>
    <scope>NUCLEOTIDE SEQUENCE [LARGE SCALE GENOMIC DNA]</scope>
    <source>
        <strain evidence="6">CM1030</strain>
        <tissue evidence="6">Blood</tissue>
    </source>
</reference>
<keyword evidence="3" id="KW-0862">Zinc</keyword>
<dbReference type="PROSITE" id="PS50878">
    <property type="entry name" value="RT_POL"/>
    <property type="match status" value="1"/>
</dbReference>
<dbReference type="PANTHER" id="PTHR33064:SF37">
    <property type="entry name" value="RIBONUCLEASE H"/>
    <property type="match status" value="1"/>
</dbReference>
<evidence type="ECO:0000256" key="3">
    <source>
        <dbReference type="PROSITE-ProRule" id="PRU00047"/>
    </source>
</evidence>
<evidence type="ECO:0000313" key="7">
    <source>
        <dbReference type="Proteomes" id="UP001529510"/>
    </source>
</evidence>
<dbReference type="AlphaFoldDB" id="A0ABD0R807"/>
<keyword evidence="3" id="KW-0479">Metal-binding</keyword>
<dbReference type="EMBL" id="JAMKFB020000004">
    <property type="protein sequence ID" value="KAL0194677.1"/>
    <property type="molecule type" value="Genomic_DNA"/>
</dbReference>
<dbReference type="GO" id="GO:0004523">
    <property type="term" value="F:RNA-DNA hybrid ribonuclease activity"/>
    <property type="evidence" value="ECO:0007669"/>
    <property type="project" value="UniProtKB-EC"/>
</dbReference>
<proteinExistence type="inferred from homology"/>
<dbReference type="InterPro" id="IPR051320">
    <property type="entry name" value="Viral_Replic_Matur_Polypro"/>
</dbReference>
<dbReference type="InterPro" id="IPR043128">
    <property type="entry name" value="Rev_trsase/Diguanyl_cyclase"/>
</dbReference>
<feature type="non-terminal residue" evidence="6">
    <location>
        <position position="326"/>
    </location>
</feature>
<evidence type="ECO:0000256" key="2">
    <source>
        <dbReference type="ARBA" id="ARBA00012180"/>
    </source>
</evidence>
<sequence length="326" mass="36675">MALYDNSIGLESFLQRTTRVSQRLASCQPPITAPQPASVAASFPVPEPMQIDTTRLSHTERNRRITSGLCLYCGQSGHLIRTCPIRPPRPVVGIISTEVETTNLTLLPVTLHTSDHYEYRVMPYGLSISPSVFQTFMNEVFREFFHRFVVVYIDDILIYSRNLAELRQHIQQVLHKLCEHSLYLKLKKCEFHQPSVQFLGYIISAEGVQMDQGKVSATQEWPQPHTVKELQCFLGFSNFPSEPEPIIPSNLIVSPILWDQDDNFQQATLQGPAPPEWPEGKIYVPRSQRQPLLGAAHQSLDIQAANGPSRSFKLVTGGPVCTVIPS</sequence>